<feature type="region of interest" description="Disordered" evidence="1">
    <location>
        <begin position="27"/>
        <end position="46"/>
    </location>
</feature>
<evidence type="ECO:0000313" key="3">
    <source>
        <dbReference type="EMBL" id="QJH93961.1"/>
    </source>
</evidence>
<evidence type="ECO:0000313" key="4">
    <source>
        <dbReference type="EMBL" id="QJI05305.1"/>
    </source>
</evidence>
<dbReference type="EMBL" id="MT144594">
    <property type="protein sequence ID" value="QJH93961.1"/>
    <property type="molecule type" value="Genomic_DNA"/>
</dbReference>
<reference evidence="2" key="1">
    <citation type="submission" date="2020-03" db="EMBL/GenBank/DDBJ databases">
        <title>The deep terrestrial virosphere.</title>
        <authorList>
            <person name="Holmfeldt K."/>
            <person name="Nilsson E."/>
            <person name="Simone D."/>
            <person name="Lopez-Fernandez M."/>
            <person name="Wu X."/>
            <person name="de Brujin I."/>
            <person name="Lundin D."/>
            <person name="Andersson A."/>
            <person name="Bertilsson S."/>
            <person name="Dopson M."/>
        </authorList>
    </citation>
    <scope>NUCLEOTIDE SEQUENCE</scope>
    <source>
        <strain evidence="2">MM171A00166</strain>
        <strain evidence="4">MM415A00140</strain>
        <strain evidence="3">TM448B00166</strain>
    </source>
</reference>
<organism evidence="2">
    <name type="scientific">viral metagenome</name>
    <dbReference type="NCBI Taxonomy" id="1070528"/>
    <lineage>
        <taxon>unclassified sequences</taxon>
        <taxon>metagenomes</taxon>
        <taxon>organismal metagenomes</taxon>
    </lineage>
</organism>
<gene>
    <name evidence="2" type="ORF">MM171A00166_0032</name>
    <name evidence="4" type="ORF">MM415A00140_0055</name>
    <name evidence="3" type="ORF">TM448B00166_0005</name>
</gene>
<accession>A0A6M3M7E9</accession>
<dbReference type="EMBL" id="MT143701">
    <property type="protein sequence ID" value="QJB00789.1"/>
    <property type="molecule type" value="Genomic_DNA"/>
</dbReference>
<evidence type="ECO:0000256" key="1">
    <source>
        <dbReference type="SAM" id="MobiDB-lite"/>
    </source>
</evidence>
<name>A0A6M3M7E9_9ZZZZ</name>
<dbReference type="EMBL" id="MT145197">
    <property type="protein sequence ID" value="QJI05305.1"/>
    <property type="molecule type" value="Genomic_DNA"/>
</dbReference>
<proteinExistence type="predicted"/>
<protein>
    <submittedName>
        <fullName evidence="2">Uncharacterized protein</fullName>
    </submittedName>
</protein>
<evidence type="ECO:0000313" key="2">
    <source>
        <dbReference type="EMBL" id="QJB00789.1"/>
    </source>
</evidence>
<sequence length="119" mass="12593">MISSVVTGPPAQLDGFYHPKGCAAKSSVTMTTNAPDRRQATAKDSGMTQNTIVRTAGELIEALKAFDPASKLISHEPPFTGVQLVEQGNGSILLASLWNSDEGRAYRAASKHQPQAKAV</sequence>
<dbReference type="AlphaFoldDB" id="A0A6M3M7E9"/>